<proteinExistence type="predicted"/>
<comment type="caution">
    <text evidence="1">The sequence shown here is derived from an EMBL/GenBank/DDBJ whole genome shotgun (WGS) entry which is preliminary data.</text>
</comment>
<evidence type="ECO:0000313" key="1">
    <source>
        <dbReference type="EMBL" id="KAJ2793813.1"/>
    </source>
</evidence>
<gene>
    <name evidence="1" type="ORF">H4S07_006939</name>
</gene>
<keyword evidence="2" id="KW-1185">Reference proteome</keyword>
<reference evidence="1" key="1">
    <citation type="submission" date="2022-07" db="EMBL/GenBank/DDBJ databases">
        <title>Phylogenomic reconstructions and comparative analyses of Kickxellomycotina fungi.</title>
        <authorList>
            <person name="Reynolds N.K."/>
            <person name="Stajich J.E."/>
            <person name="Barry K."/>
            <person name="Grigoriev I.V."/>
            <person name="Crous P."/>
            <person name="Smith M.E."/>
        </authorList>
    </citation>
    <scope>NUCLEOTIDE SEQUENCE</scope>
    <source>
        <strain evidence="1">CBS 102833</strain>
    </source>
</reference>
<name>A0ACC1KRB6_9FUNG</name>
<feature type="non-terminal residue" evidence="1">
    <location>
        <position position="1"/>
    </location>
</feature>
<accession>A0ACC1KRB6</accession>
<protein>
    <submittedName>
        <fullName evidence="1">Uncharacterized protein</fullName>
    </submittedName>
</protein>
<feature type="non-terminal residue" evidence="1">
    <location>
        <position position="216"/>
    </location>
</feature>
<evidence type="ECO:0000313" key="2">
    <source>
        <dbReference type="Proteomes" id="UP001140096"/>
    </source>
</evidence>
<dbReference type="Proteomes" id="UP001140096">
    <property type="component" value="Unassembled WGS sequence"/>
</dbReference>
<sequence length="216" mass="23504">SMSDPPIGAFPSRSEGSDVTMASANGETSNVTGINTTLAQVIEAPLPAAPAVQYVIVDSKSKAQAELFQKFCPAYCGHEDHLSSVRWVKEARNFMDVLLVGQSGPTLYFALLGKLTGDAALHVQKSEAFDVNELVTNVLHAYPLHKHQERLLAKLRNNTAFKTSTRDTIRRDAERVLEDMAGIPSGPEAIALALYYISNEHWAATEIQAVYATTES</sequence>
<dbReference type="EMBL" id="JANBUP010004536">
    <property type="protein sequence ID" value="KAJ2793813.1"/>
    <property type="molecule type" value="Genomic_DNA"/>
</dbReference>
<organism evidence="1 2">
    <name type="scientific">Coemansia furcata</name>
    <dbReference type="NCBI Taxonomy" id="417177"/>
    <lineage>
        <taxon>Eukaryota</taxon>
        <taxon>Fungi</taxon>
        <taxon>Fungi incertae sedis</taxon>
        <taxon>Zoopagomycota</taxon>
        <taxon>Kickxellomycotina</taxon>
        <taxon>Kickxellomycetes</taxon>
        <taxon>Kickxellales</taxon>
        <taxon>Kickxellaceae</taxon>
        <taxon>Coemansia</taxon>
    </lineage>
</organism>